<dbReference type="FunFam" id="3.40.50.2000:FF:000037">
    <property type="entry name" value="Glycosyltransferase"/>
    <property type="match status" value="1"/>
</dbReference>
<dbReference type="GeneID" id="120110058"/>
<evidence type="ECO:0000256" key="1">
    <source>
        <dbReference type="ARBA" id="ARBA00009995"/>
    </source>
</evidence>
<comment type="similarity">
    <text evidence="1">Belongs to the UDP-glycosyltransferase family.</text>
</comment>
<dbReference type="GO" id="GO:0035251">
    <property type="term" value="F:UDP-glucosyltransferase activity"/>
    <property type="evidence" value="ECO:0007669"/>
    <property type="project" value="InterPro"/>
</dbReference>
<evidence type="ECO:0000256" key="3">
    <source>
        <dbReference type="ARBA" id="ARBA00022679"/>
    </source>
</evidence>
<dbReference type="FunFam" id="3.40.50.2000:FF:000088">
    <property type="entry name" value="Glycosyltransferase"/>
    <property type="match status" value="1"/>
</dbReference>
<feature type="transmembrane region" description="Helical" evidence="4">
    <location>
        <begin position="12"/>
        <end position="28"/>
    </location>
</feature>
<dbReference type="Gene3D" id="3.40.50.2000">
    <property type="entry name" value="Glycogen Phosphorylase B"/>
    <property type="match status" value="2"/>
</dbReference>
<keyword evidence="2" id="KW-0328">Glycosyltransferase</keyword>
<gene>
    <name evidence="6" type="primary">LOC120110058</name>
</gene>
<sequence length="512" mass="57016">MLRSESRIDGYIHFPVVAYFWSAITALRHPNCSKAQKTIMAMGEQRLHIAMLPWLAFGHMIPYLHLAFALATAGHRVSFLSSPRNNRRLPKIPPHLTPLIAFVDLPLPRVDGLPEEAEATVDVPADKGPLLKIAYDFLQNPVKKFLADESPDVILHDFLPYWVPAAARDLGVLPVLLFAFNAASTGFTGPPEVLAEEGRRRRWPSPESMTSPPEWFPPGSTVAFRRREAEQFYSEVFTTNTSGIADVERFRLAVEGCTAIALRTCPEYEGEYLDVLRRIYRKPVFPVGLIPPATSPAASADRNGRWGQIFGWLDAQPPKSVVFVSFGSEYKLSESEVRELAYGLELSNVRFLWALRRPAWVTGGDEEALPKGFAARPEGRGAVCFGWAPQLEILAHPSVGGSLFHSGWGSIIETLRYGNALIVLPNIFDQGLNARLLVEKGIAVEVERGDDGSYDRDGVAKALQMVMLSNEVEGLRRKAREMAAVFADKELHDRYLKEFINFLLGARLATNH</sequence>
<evidence type="ECO:0000256" key="4">
    <source>
        <dbReference type="SAM" id="Phobius"/>
    </source>
</evidence>
<dbReference type="AlphaFoldDB" id="A0A8B9A7S4"/>
<dbReference type="RefSeq" id="XP_038979933.1">
    <property type="nucleotide sequence ID" value="XM_039124005.1"/>
</dbReference>
<dbReference type="PANTHER" id="PTHR48049:SF57">
    <property type="entry name" value="UDP-GLYCOSYLTRANSFERASE 91C1-LIKE"/>
    <property type="match status" value="1"/>
</dbReference>
<dbReference type="OrthoDB" id="757575at2759"/>
<evidence type="ECO:0000313" key="6">
    <source>
        <dbReference type="RefSeq" id="XP_038979933.1"/>
    </source>
</evidence>
<keyword evidence="4" id="KW-0472">Membrane</keyword>
<evidence type="ECO:0000256" key="2">
    <source>
        <dbReference type="ARBA" id="ARBA00022676"/>
    </source>
</evidence>
<keyword evidence="3" id="KW-0808">Transferase</keyword>
<dbReference type="KEGG" id="pda:120110058"/>
<keyword evidence="4" id="KW-1133">Transmembrane helix</keyword>
<dbReference type="SUPFAM" id="SSF53756">
    <property type="entry name" value="UDP-Glycosyltransferase/glycogen phosphorylase"/>
    <property type="match status" value="1"/>
</dbReference>
<keyword evidence="5" id="KW-1185">Reference proteome</keyword>
<accession>A0A8B9A7S4</accession>
<reference evidence="5" key="1">
    <citation type="journal article" date="2019" name="Nat. Commun.">
        <title>Genome-wide association mapping of date palm fruit traits.</title>
        <authorList>
            <person name="Hazzouri K.M."/>
            <person name="Gros-Balthazard M."/>
            <person name="Flowers J.M."/>
            <person name="Copetti D."/>
            <person name="Lemansour A."/>
            <person name="Lebrun M."/>
            <person name="Masmoudi K."/>
            <person name="Ferrand S."/>
            <person name="Dhar M.I."/>
            <person name="Fresquez Z.A."/>
            <person name="Rosas U."/>
            <person name="Zhang J."/>
            <person name="Talag J."/>
            <person name="Lee S."/>
            <person name="Kudrna D."/>
            <person name="Powell R.F."/>
            <person name="Leitch I.J."/>
            <person name="Krueger R.R."/>
            <person name="Wing R.A."/>
            <person name="Amiri K.M.A."/>
            <person name="Purugganan M.D."/>
        </authorList>
    </citation>
    <scope>NUCLEOTIDE SEQUENCE [LARGE SCALE GENOMIC DNA]</scope>
    <source>
        <strain evidence="5">cv. Khalas</strain>
    </source>
</reference>
<dbReference type="PANTHER" id="PTHR48049">
    <property type="entry name" value="GLYCOSYLTRANSFERASE"/>
    <property type="match status" value="1"/>
</dbReference>
<reference evidence="6" key="2">
    <citation type="submission" date="2025-08" db="UniProtKB">
        <authorList>
            <consortium name="RefSeq"/>
        </authorList>
    </citation>
    <scope>IDENTIFICATION</scope>
    <source>
        <tissue evidence="6">Young leaves</tissue>
    </source>
</reference>
<dbReference type="CDD" id="cd03784">
    <property type="entry name" value="GT1_Gtf-like"/>
    <property type="match status" value="1"/>
</dbReference>
<dbReference type="InterPro" id="IPR050481">
    <property type="entry name" value="UDP-glycosyltransf_plant"/>
</dbReference>
<name>A0A8B9A7S4_PHODC</name>
<proteinExistence type="inferred from homology"/>
<dbReference type="Proteomes" id="UP000228380">
    <property type="component" value="Chromosome 3"/>
</dbReference>
<dbReference type="InterPro" id="IPR002213">
    <property type="entry name" value="UDP_glucos_trans"/>
</dbReference>
<dbReference type="Pfam" id="PF00201">
    <property type="entry name" value="UDPGT"/>
    <property type="match status" value="1"/>
</dbReference>
<evidence type="ECO:0000313" key="5">
    <source>
        <dbReference type="Proteomes" id="UP000228380"/>
    </source>
</evidence>
<protein>
    <submittedName>
        <fullName evidence="6">UDP-glycosyltransferase 91C1-like</fullName>
    </submittedName>
</protein>
<keyword evidence="4" id="KW-0812">Transmembrane</keyword>
<feature type="transmembrane region" description="Helical" evidence="4">
    <location>
        <begin position="49"/>
        <end position="71"/>
    </location>
</feature>
<organism evidence="5 6">
    <name type="scientific">Phoenix dactylifera</name>
    <name type="common">Date palm</name>
    <dbReference type="NCBI Taxonomy" id="42345"/>
    <lineage>
        <taxon>Eukaryota</taxon>
        <taxon>Viridiplantae</taxon>
        <taxon>Streptophyta</taxon>
        <taxon>Embryophyta</taxon>
        <taxon>Tracheophyta</taxon>
        <taxon>Spermatophyta</taxon>
        <taxon>Magnoliopsida</taxon>
        <taxon>Liliopsida</taxon>
        <taxon>Arecaceae</taxon>
        <taxon>Coryphoideae</taxon>
        <taxon>Phoeniceae</taxon>
        <taxon>Phoenix</taxon>
    </lineage>
</organism>